<dbReference type="OrthoDB" id="6090360at2759"/>
<evidence type="ECO:0000256" key="1">
    <source>
        <dbReference type="SAM" id="MobiDB-lite"/>
    </source>
</evidence>
<sequence length="412" mass="48722">MKNRLHLIQYGGMDWEKCKNRFQIQGPRKIFKKIKAWTSGAKRIEEVVELHQKKFNKFIFDVHLVALQTMRKGSIFDCKDKPYNFLHRFDTDKPIEQHIPNKDDDVAKVKLLKRSAECGNSEWQQQDTQKSSDGADKRAWNSMQPSWGKRKWQDMQNPGWGKRSADYDREIQAGLQTSFDEDKRGWRDMQGASWGKRGWQDMRQPSWGKRGWKDMQTSAWGKRGWQDMQGNWGKRGWQDMQSLNWGKRRWQDMQGPSWGKRGWKELQSSGWGKRSDDQELDKRGWQDMKISGYGKRAWNELQSSGWGKRAWKDMQGLNWGKRSSHPIDQHGFDTLEEDWELPMRNPDDLSLGDTMEPMVAVEWPVRRLTGANRNDWRLFEPSIGMEWRQLGVGGYSFSYPLLRPIFSKAPRR</sequence>
<feature type="compositionally biased region" description="Polar residues" evidence="1">
    <location>
        <begin position="121"/>
        <end position="132"/>
    </location>
</feature>
<name>A0A6H5GZ10_9HEMI</name>
<accession>A0A6H5GZ10</accession>
<evidence type="ECO:0000313" key="2">
    <source>
        <dbReference type="EMBL" id="CAB0008242.1"/>
    </source>
</evidence>
<gene>
    <name evidence="2" type="ORF">NTEN_LOCUS13488</name>
</gene>
<organism evidence="2 3">
    <name type="scientific">Nesidiocoris tenuis</name>
    <dbReference type="NCBI Taxonomy" id="355587"/>
    <lineage>
        <taxon>Eukaryota</taxon>
        <taxon>Metazoa</taxon>
        <taxon>Ecdysozoa</taxon>
        <taxon>Arthropoda</taxon>
        <taxon>Hexapoda</taxon>
        <taxon>Insecta</taxon>
        <taxon>Pterygota</taxon>
        <taxon>Neoptera</taxon>
        <taxon>Paraneoptera</taxon>
        <taxon>Hemiptera</taxon>
        <taxon>Heteroptera</taxon>
        <taxon>Panheteroptera</taxon>
        <taxon>Cimicomorpha</taxon>
        <taxon>Miridae</taxon>
        <taxon>Dicyphina</taxon>
        <taxon>Nesidiocoris</taxon>
    </lineage>
</organism>
<dbReference type="Proteomes" id="UP000479000">
    <property type="component" value="Unassembled WGS sequence"/>
</dbReference>
<dbReference type="EMBL" id="CADCXU010020287">
    <property type="protein sequence ID" value="CAB0008242.1"/>
    <property type="molecule type" value="Genomic_DNA"/>
</dbReference>
<dbReference type="AlphaFoldDB" id="A0A6H5GZ10"/>
<feature type="region of interest" description="Disordered" evidence="1">
    <location>
        <begin position="191"/>
        <end position="213"/>
    </location>
</feature>
<evidence type="ECO:0000313" key="3">
    <source>
        <dbReference type="Proteomes" id="UP000479000"/>
    </source>
</evidence>
<feature type="compositionally biased region" description="Basic and acidic residues" evidence="1">
    <location>
        <begin position="273"/>
        <end position="283"/>
    </location>
</feature>
<proteinExistence type="predicted"/>
<feature type="region of interest" description="Disordered" evidence="1">
    <location>
        <begin position="118"/>
        <end position="166"/>
    </location>
</feature>
<reference evidence="2 3" key="1">
    <citation type="submission" date="2020-02" db="EMBL/GenBank/DDBJ databases">
        <authorList>
            <person name="Ferguson B K."/>
        </authorList>
    </citation>
    <scope>NUCLEOTIDE SEQUENCE [LARGE SCALE GENOMIC DNA]</scope>
</reference>
<keyword evidence="3" id="KW-1185">Reference proteome</keyword>
<feature type="region of interest" description="Disordered" evidence="1">
    <location>
        <begin position="252"/>
        <end position="283"/>
    </location>
</feature>
<protein>
    <submittedName>
        <fullName evidence="2">Uncharacterized protein</fullName>
    </submittedName>
</protein>